<sequence length="257" mass="29641">MKDYRLSEKLSEGIVDGIIEGYKDYLRVRKEAARQLKVHGAYAWVKGNHIDHHIAVQCAKFGVEGKLSKAGVTWQYLQFQMEEDKVLFLVKNARYFDPKAVDKGMDAYGRPRTKKVTYMENLVGINQGVKFPKEVETIKHEKSFQLELLEDLQVVSISKEDTVELAKEYNRFYIVTYQIDEEFLINSIKLWMPNPGNNKAYLVEDLSNFINTKTSHIIEMEEETKAILQSSTEVEYDASSYDIALTEDDNDEAAEES</sequence>
<proteinExistence type="predicted"/>
<dbReference type="AlphaFoldDB" id="A0A072NP77"/>
<reference evidence="1 2" key="1">
    <citation type="submission" date="2014-04" db="EMBL/GenBank/DDBJ databases">
        <title>Draft genome sequence of Bacillus azotoformans MEV2011, a (co-) denitrifying strain unable to grow in the presence of oxygen.</title>
        <authorList>
            <person name="Nielsen M."/>
            <person name="Schreiber L."/>
            <person name="Finster K."/>
            <person name="Schramm A."/>
        </authorList>
    </citation>
    <scope>NUCLEOTIDE SEQUENCE [LARGE SCALE GENOMIC DNA]</scope>
    <source>
        <strain evidence="1 2">MEV2011</strain>
    </source>
</reference>
<accession>A0A072NP77</accession>
<evidence type="ECO:0000313" key="1">
    <source>
        <dbReference type="EMBL" id="KEF38698.1"/>
    </source>
</evidence>
<dbReference type="EMBL" id="JJRY01000006">
    <property type="protein sequence ID" value="KEF38698.1"/>
    <property type="molecule type" value="Genomic_DNA"/>
</dbReference>
<name>A0A072NP77_SCHAZ</name>
<dbReference type="OrthoDB" id="2893237at2"/>
<comment type="caution">
    <text evidence="1">The sequence shown here is derived from an EMBL/GenBank/DDBJ whole genome shotgun (WGS) entry which is preliminary data.</text>
</comment>
<dbReference type="Proteomes" id="UP000027936">
    <property type="component" value="Unassembled WGS sequence"/>
</dbReference>
<dbReference type="RefSeq" id="WP_152551233.1">
    <property type="nucleotide sequence ID" value="NZ_JJRY01000006.1"/>
</dbReference>
<dbReference type="PATRIC" id="fig|1348973.3.peg.1860"/>
<organism evidence="1 2">
    <name type="scientific">Schinkia azotoformans MEV2011</name>
    <dbReference type="NCBI Taxonomy" id="1348973"/>
    <lineage>
        <taxon>Bacteria</taxon>
        <taxon>Bacillati</taxon>
        <taxon>Bacillota</taxon>
        <taxon>Bacilli</taxon>
        <taxon>Bacillales</taxon>
        <taxon>Bacillaceae</taxon>
        <taxon>Calidifontibacillus/Schinkia group</taxon>
        <taxon>Schinkia</taxon>
    </lineage>
</organism>
<gene>
    <name evidence="1" type="ORF">M670_01909</name>
</gene>
<protein>
    <submittedName>
        <fullName evidence="1">Uncharacterized protein</fullName>
    </submittedName>
</protein>
<evidence type="ECO:0000313" key="2">
    <source>
        <dbReference type="Proteomes" id="UP000027936"/>
    </source>
</evidence>